<comment type="caution">
    <text evidence="1">The sequence shown here is derived from an EMBL/GenBank/DDBJ whole genome shotgun (WGS) entry which is preliminary data.</text>
</comment>
<dbReference type="PANTHER" id="PTHR33401">
    <property type="entry name" value="LIGHT-HARVESTING COMPLEX-LIKE PROTEIN OHP2, CHLOROPLASTIC"/>
    <property type="match status" value="1"/>
</dbReference>
<protein>
    <submittedName>
        <fullName evidence="1">Uncharacterized protein</fullName>
    </submittedName>
</protein>
<organism evidence="1 2">
    <name type="scientific">Cuscuta australis</name>
    <dbReference type="NCBI Taxonomy" id="267555"/>
    <lineage>
        <taxon>Eukaryota</taxon>
        <taxon>Viridiplantae</taxon>
        <taxon>Streptophyta</taxon>
        <taxon>Embryophyta</taxon>
        <taxon>Tracheophyta</taxon>
        <taxon>Spermatophyta</taxon>
        <taxon>Magnoliopsida</taxon>
        <taxon>eudicotyledons</taxon>
        <taxon>Gunneridae</taxon>
        <taxon>Pentapetalae</taxon>
        <taxon>asterids</taxon>
        <taxon>lamiids</taxon>
        <taxon>Solanales</taxon>
        <taxon>Convolvulaceae</taxon>
        <taxon>Cuscuteae</taxon>
        <taxon>Cuscuta</taxon>
        <taxon>Cuscuta subgen. Grammica</taxon>
        <taxon>Cuscuta sect. Cleistogrammica</taxon>
    </lineage>
</organism>
<accession>A0A328EC39</accession>
<gene>
    <name evidence="1" type="ORF">DM860_001376</name>
</gene>
<evidence type="ECO:0000313" key="2">
    <source>
        <dbReference type="Proteomes" id="UP000249390"/>
    </source>
</evidence>
<dbReference type="PANTHER" id="PTHR33401:SF19">
    <property type="entry name" value="(RAPE) HYPOTHETICAL PROTEIN"/>
    <property type="match status" value="1"/>
</dbReference>
<dbReference type="AlphaFoldDB" id="A0A328EC39"/>
<dbReference type="Proteomes" id="UP000249390">
    <property type="component" value="Unassembled WGS sequence"/>
</dbReference>
<dbReference type="EMBL" id="NQVE01000009">
    <property type="protein sequence ID" value="RAL54248.1"/>
    <property type="molecule type" value="Genomic_DNA"/>
</dbReference>
<evidence type="ECO:0000313" key="1">
    <source>
        <dbReference type="EMBL" id="RAL54248.1"/>
    </source>
</evidence>
<proteinExistence type="predicted"/>
<name>A0A328EC39_9ASTE</name>
<reference evidence="1 2" key="1">
    <citation type="submission" date="2018-06" db="EMBL/GenBank/DDBJ databases">
        <title>The Genome of Cuscuta australis (Dodder) Provides Insight into the Evolution of Plant Parasitism.</title>
        <authorList>
            <person name="Liu H."/>
        </authorList>
    </citation>
    <scope>NUCLEOTIDE SEQUENCE [LARGE SCALE GENOMIC DNA]</scope>
    <source>
        <strain evidence="2">cv. Yunnan</strain>
        <tissue evidence="1">Vines</tissue>
    </source>
</reference>
<keyword evidence="2" id="KW-1185">Reference proteome</keyword>
<sequence length="221" mass="24485">MKERGLMGILFCKIHSPFICFCKPSAPPCCLYSQPQLKLGSTPRVPSSTVVDADGTVEFTGEAGEVNPPQRIKQAAINCCRRSCIRKSGMPKQIEKKKKSVQWVDNLGQELAEIKEFESSEARHCYSGDDVKRVTLTMKRQADAVFASFFDVVNHGFIRMATLLAGHISDKKSRSGTGKLENCKAVHLCAHFVLDSVHKIRTSVGVRSQVKYLSKGFHAKP</sequence>